<dbReference type="PANTHER" id="PTHR35848">
    <property type="entry name" value="OXALATE-BINDING PROTEIN"/>
    <property type="match status" value="1"/>
</dbReference>
<feature type="region of interest" description="Disordered" evidence="4">
    <location>
        <begin position="57"/>
        <end position="102"/>
    </location>
</feature>
<feature type="domain" description="Cupin type-1" evidence="6">
    <location>
        <begin position="168"/>
        <end position="301"/>
    </location>
</feature>
<feature type="binding site" evidence="3">
    <location>
        <position position="389"/>
    </location>
    <ligand>
        <name>Mn(2+)</name>
        <dbReference type="ChEBI" id="CHEBI:29035"/>
        <label>2</label>
    </ligand>
</feature>
<reference evidence="7" key="1">
    <citation type="submission" date="2021-12" db="EMBL/GenBank/DDBJ databases">
        <authorList>
            <person name="Zaccaron A."/>
            <person name="Stergiopoulos I."/>
        </authorList>
    </citation>
    <scope>NUCLEOTIDE SEQUENCE</scope>
    <source>
        <strain evidence="7">Race5_Kim</strain>
    </source>
</reference>
<feature type="compositionally biased region" description="Gly residues" evidence="4">
    <location>
        <begin position="60"/>
        <end position="71"/>
    </location>
</feature>
<dbReference type="CDD" id="cd20305">
    <property type="entry name" value="cupin_OxDC_C"/>
    <property type="match status" value="1"/>
</dbReference>
<proteinExistence type="predicted"/>
<feature type="binding site" evidence="3">
    <location>
        <position position="433"/>
    </location>
    <ligand>
        <name>Mn(2+)</name>
        <dbReference type="ChEBI" id="CHEBI:29035"/>
        <label>2</label>
    </ligand>
</feature>
<feature type="chain" id="PRO_5040421385" evidence="5">
    <location>
        <begin position="19"/>
        <end position="530"/>
    </location>
</feature>
<feature type="binding site" evidence="3">
    <location>
        <position position="394"/>
    </location>
    <ligand>
        <name>Mn(2+)</name>
        <dbReference type="ChEBI" id="CHEBI:29035"/>
        <label>2</label>
    </ligand>
</feature>
<dbReference type="GO" id="GO:0033609">
    <property type="term" value="P:oxalate metabolic process"/>
    <property type="evidence" value="ECO:0007669"/>
    <property type="project" value="InterPro"/>
</dbReference>
<dbReference type="InterPro" id="IPR017774">
    <property type="entry name" value="Bicupin_oxalate_deCO2ase/Oxase"/>
</dbReference>
<gene>
    <name evidence="7" type="ORF">CLAFUR5_03711</name>
</gene>
<dbReference type="EMBL" id="CP090164">
    <property type="protein sequence ID" value="UJO14381.1"/>
    <property type="molecule type" value="Genomic_DNA"/>
</dbReference>
<dbReference type="PANTHER" id="PTHR35848:SF9">
    <property type="entry name" value="SLL1358 PROTEIN"/>
    <property type="match status" value="1"/>
</dbReference>
<dbReference type="OrthoDB" id="10263073at2759"/>
<dbReference type="GO" id="GO:0046872">
    <property type="term" value="F:metal ion binding"/>
    <property type="evidence" value="ECO:0007669"/>
    <property type="project" value="UniProtKB-KW"/>
</dbReference>
<evidence type="ECO:0000313" key="8">
    <source>
        <dbReference type="Proteomes" id="UP000756132"/>
    </source>
</evidence>
<feature type="binding site" evidence="3">
    <location>
        <position position="249"/>
    </location>
    <ligand>
        <name>Mn(2+)</name>
        <dbReference type="ChEBI" id="CHEBI:29035"/>
        <label>1</label>
    </ligand>
</feature>
<dbReference type="InterPro" id="IPR051610">
    <property type="entry name" value="GPI/OXD"/>
</dbReference>
<dbReference type="Proteomes" id="UP000756132">
    <property type="component" value="Chromosome 2"/>
</dbReference>
<dbReference type="Gene3D" id="2.60.120.10">
    <property type="entry name" value="Jelly Rolls"/>
    <property type="match status" value="2"/>
</dbReference>
<feature type="signal peptide" evidence="5">
    <location>
        <begin position="1"/>
        <end position="18"/>
    </location>
</feature>
<keyword evidence="1 3" id="KW-0479">Metal-binding</keyword>
<organism evidence="7 8">
    <name type="scientific">Passalora fulva</name>
    <name type="common">Tomato leaf mold</name>
    <name type="synonym">Cladosporium fulvum</name>
    <dbReference type="NCBI Taxonomy" id="5499"/>
    <lineage>
        <taxon>Eukaryota</taxon>
        <taxon>Fungi</taxon>
        <taxon>Dikarya</taxon>
        <taxon>Ascomycota</taxon>
        <taxon>Pezizomycotina</taxon>
        <taxon>Dothideomycetes</taxon>
        <taxon>Dothideomycetidae</taxon>
        <taxon>Mycosphaerellales</taxon>
        <taxon>Mycosphaerellaceae</taxon>
        <taxon>Fulvia</taxon>
    </lineage>
</organism>
<feature type="domain" description="Cupin type-1" evidence="6">
    <location>
        <begin position="342"/>
        <end position="483"/>
    </location>
</feature>
<name>A0A9Q8LBL0_PASFU</name>
<evidence type="ECO:0000256" key="2">
    <source>
        <dbReference type="PIRSR" id="PIRSR617774-1"/>
    </source>
</evidence>
<feature type="binding site" evidence="3">
    <location>
        <position position="214"/>
    </location>
    <ligand>
        <name>Mn(2+)</name>
        <dbReference type="ChEBI" id="CHEBI:29035"/>
        <label>1</label>
    </ligand>
</feature>
<dbReference type="InterPro" id="IPR006045">
    <property type="entry name" value="Cupin_1"/>
</dbReference>
<dbReference type="Pfam" id="PF00190">
    <property type="entry name" value="Cupin_1"/>
    <property type="match status" value="2"/>
</dbReference>
<dbReference type="NCBIfam" id="TIGR03404">
    <property type="entry name" value="bicupin_oxalic"/>
    <property type="match status" value="1"/>
</dbReference>
<dbReference type="GeneID" id="71983589"/>
<dbReference type="AlphaFoldDB" id="A0A9Q8LBL0"/>
<protein>
    <submittedName>
        <fullName evidence="7">Oxalate decarboxylase OxdC</fullName>
    </submittedName>
</protein>
<dbReference type="SUPFAM" id="SSF51182">
    <property type="entry name" value="RmlC-like cupins"/>
    <property type="match status" value="1"/>
</dbReference>
<evidence type="ECO:0000313" key="7">
    <source>
        <dbReference type="EMBL" id="UJO14381.1"/>
    </source>
</evidence>
<dbReference type="RefSeq" id="XP_047758747.1">
    <property type="nucleotide sequence ID" value="XM_047902859.1"/>
</dbReference>
<evidence type="ECO:0000259" key="6">
    <source>
        <dbReference type="SMART" id="SM00835"/>
    </source>
</evidence>
<sequence length="530" mass="56813">MKLSGALAVSGLVTSAWAAPYRKETEYLGKRQAIASRGSEIDNSAIPFQPVGPVGSSGNVYGGPGLLGNAGDGKAPQDVGPGVPAKTASTQQDAGQYTLSPGQEEDADLGLYLDLSENLNPQAIRGKNGGIVSGPRNEEYQRLNPDMLARPGTDMGSVANAKWPMGLSSARSGTGGGNPGWARQQNTNELPIATAMAGVNMHLGPNAYRELHWHSANDTRISTVNQNGETFLDDLQAGDLWFFPAGVPHSIQASEEGVEFLLIFNQGDFSEDATDLVSELFARNPKEVLAKNFQVDVSVLKDIPTEQRYIFNGTPYKGTTEEARKEVDGPAGALPANESYSYHLSAQAPYTVPGGSVKIVDPTTFPIANNFSAALFTVEPGAMREIHWHLTSNEWNFLIQGQGRVTVFQGPQASRTFDFTAGDVGYIPVADSHYIENTGNETLVYLEVLQAPRYIDISAAQWLGLTPGQVVKDTLNVPQSFIDTLPKTKRYIVPGNPDLLTTNFTVADYPNAKFNATGTQAKSTGAERSS</sequence>
<dbReference type="KEGG" id="ffu:CLAFUR5_03711"/>
<feature type="active site" description="Proton donor" evidence="2">
    <location>
        <position position="447"/>
    </location>
</feature>
<accession>A0A9Q8LBL0</accession>
<evidence type="ECO:0000256" key="3">
    <source>
        <dbReference type="PIRSR" id="PIRSR617774-2"/>
    </source>
</evidence>
<feature type="compositionally biased region" description="Polar residues" evidence="4">
    <location>
        <begin position="87"/>
        <end position="101"/>
    </location>
</feature>
<reference evidence="7" key="2">
    <citation type="journal article" date="2022" name="Microb. Genom.">
        <title>A chromosome-scale genome assembly of the tomato pathogen Cladosporium fulvum reveals a compartmentalized genome architecture and the presence of a dispensable chromosome.</title>
        <authorList>
            <person name="Zaccaron A.Z."/>
            <person name="Chen L.H."/>
            <person name="Samaras A."/>
            <person name="Stergiopoulos I."/>
        </authorList>
    </citation>
    <scope>NUCLEOTIDE SEQUENCE</scope>
    <source>
        <strain evidence="7">Race5_Kim</strain>
    </source>
</reference>
<keyword evidence="8" id="KW-1185">Reference proteome</keyword>
<dbReference type="InterPro" id="IPR011051">
    <property type="entry name" value="RmlC_Cupin_sf"/>
</dbReference>
<evidence type="ECO:0000256" key="1">
    <source>
        <dbReference type="ARBA" id="ARBA00022723"/>
    </source>
</evidence>
<feature type="binding site" evidence="3">
    <location>
        <position position="212"/>
    </location>
    <ligand>
        <name>Mn(2+)</name>
        <dbReference type="ChEBI" id="CHEBI:29035"/>
        <label>1</label>
    </ligand>
</feature>
<feature type="binding site" evidence="3">
    <location>
        <position position="387"/>
    </location>
    <ligand>
        <name>Mn(2+)</name>
        <dbReference type="ChEBI" id="CHEBI:29035"/>
        <label>2</label>
    </ligand>
</feature>
<keyword evidence="3" id="KW-0464">Manganese</keyword>
<keyword evidence="5" id="KW-0732">Signal</keyword>
<comment type="cofactor">
    <cofactor evidence="3">
        <name>Mn(2+)</name>
        <dbReference type="ChEBI" id="CHEBI:29035"/>
    </cofactor>
    <text evidence="3">Binds 2 manganese ions per subunit.</text>
</comment>
<evidence type="ECO:0000256" key="5">
    <source>
        <dbReference type="SAM" id="SignalP"/>
    </source>
</evidence>
<dbReference type="SMART" id="SM00835">
    <property type="entry name" value="Cupin_1"/>
    <property type="match status" value="2"/>
</dbReference>
<evidence type="ECO:0000256" key="4">
    <source>
        <dbReference type="SAM" id="MobiDB-lite"/>
    </source>
</evidence>
<dbReference type="InterPro" id="IPR014710">
    <property type="entry name" value="RmlC-like_jellyroll"/>
</dbReference>